<evidence type="ECO:0000313" key="7">
    <source>
        <dbReference type="Proteomes" id="UP000319746"/>
    </source>
</evidence>
<name>A0A543AJF8_9MICC</name>
<dbReference type="Gene3D" id="3.40.50.2000">
    <property type="entry name" value="Glycogen Phosphorylase B"/>
    <property type="match status" value="2"/>
</dbReference>
<evidence type="ECO:0000256" key="2">
    <source>
        <dbReference type="ARBA" id="ARBA00022676"/>
    </source>
</evidence>
<organism evidence="6 7">
    <name type="scientific">Enteractinococcus coprophilus</name>
    <dbReference type="NCBI Taxonomy" id="1027633"/>
    <lineage>
        <taxon>Bacteria</taxon>
        <taxon>Bacillati</taxon>
        <taxon>Actinomycetota</taxon>
        <taxon>Actinomycetes</taxon>
        <taxon>Micrococcales</taxon>
        <taxon>Micrococcaceae</taxon>
    </lineage>
</organism>
<dbReference type="GO" id="GO:1901137">
    <property type="term" value="P:carbohydrate derivative biosynthetic process"/>
    <property type="evidence" value="ECO:0007669"/>
    <property type="project" value="UniProtKB-ARBA"/>
</dbReference>
<feature type="domain" description="Glycosyl transferase family 1" evidence="4">
    <location>
        <begin position="218"/>
        <end position="377"/>
    </location>
</feature>
<dbReference type="InterPro" id="IPR001296">
    <property type="entry name" value="Glyco_trans_1"/>
</dbReference>
<keyword evidence="7" id="KW-1185">Reference proteome</keyword>
<protein>
    <recommendedName>
        <fullName evidence="1">D-inositol 3-phosphate glycosyltransferase</fullName>
    </recommendedName>
</protein>
<evidence type="ECO:0000259" key="4">
    <source>
        <dbReference type="Pfam" id="PF00534"/>
    </source>
</evidence>
<dbReference type="Pfam" id="PF00534">
    <property type="entry name" value="Glycos_transf_1"/>
    <property type="match status" value="1"/>
</dbReference>
<feature type="domain" description="Glycosyltransferase subfamily 4-like N-terminal" evidence="5">
    <location>
        <begin position="26"/>
        <end position="201"/>
    </location>
</feature>
<keyword evidence="3 6" id="KW-0808">Transferase</keyword>
<evidence type="ECO:0000256" key="1">
    <source>
        <dbReference type="ARBA" id="ARBA00021292"/>
    </source>
</evidence>
<dbReference type="AlphaFoldDB" id="A0A543AJF8"/>
<dbReference type="InterPro" id="IPR050194">
    <property type="entry name" value="Glycosyltransferase_grp1"/>
</dbReference>
<dbReference type="PANTHER" id="PTHR45947">
    <property type="entry name" value="SULFOQUINOVOSYL TRANSFERASE SQD2"/>
    <property type="match status" value="1"/>
</dbReference>
<sequence length="403" mass="42960">MDERLTIVMISMHTSPLAQPGQGDAGGLNVYVRNLTEALICAGHQVLCFTRKTSVRDATVVLDEKTQSKVIPLVAGRLALAKEALIGLTTQFAQTMLPVIRELAQHRVVMHSHYWLSGVVALEASEQLNCPVVHTMHTLGAAKNVSAPGTEPPYRLEREALISTKASALIANTAVEKHELIQHTGVSAKKITVVHPGVDHDIFDPKGPSYWPGRDYADSPRILFAGRLQHFKGPHVLIDALADLQKRGVDPLPVIHFTGASSGNQTYDVRARAHLLGVAKACSFAPPVQPDTLASIMRAADVVAMPSVAESFGLVALEAQACGTPVIAHRAGGLTTAVVDGLTGQLIDSLDPHAWADALASVVHDPATWQKFAAAGIEHAAGFSWAAMAARMAGIYMQTLSDH</sequence>
<gene>
    <name evidence="6" type="ORF">FB556_1332</name>
</gene>
<dbReference type="PANTHER" id="PTHR45947:SF3">
    <property type="entry name" value="SULFOQUINOVOSYL TRANSFERASE SQD2"/>
    <property type="match status" value="1"/>
</dbReference>
<reference evidence="6 7" key="1">
    <citation type="submission" date="2019-06" db="EMBL/GenBank/DDBJ databases">
        <title>Sequencing the genomes of 1000 actinobacteria strains.</title>
        <authorList>
            <person name="Klenk H.-P."/>
        </authorList>
    </citation>
    <scope>NUCLEOTIDE SEQUENCE [LARGE SCALE GENOMIC DNA]</scope>
    <source>
        <strain evidence="6 7">DSM 24083</strain>
    </source>
</reference>
<evidence type="ECO:0000313" key="6">
    <source>
        <dbReference type="EMBL" id="TQL72666.1"/>
    </source>
</evidence>
<accession>A0A543AJF8</accession>
<dbReference type="InterPro" id="IPR028098">
    <property type="entry name" value="Glyco_trans_4-like_N"/>
</dbReference>
<proteinExistence type="predicted"/>
<keyword evidence="2" id="KW-0328">Glycosyltransferase</keyword>
<dbReference type="Pfam" id="PF13439">
    <property type="entry name" value="Glyco_transf_4"/>
    <property type="match status" value="1"/>
</dbReference>
<evidence type="ECO:0000259" key="5">
    <source>
        <dbReference type="Pfam" id="PF13439"/>
    </source>
</evidence>
<dbReference type="GO" id="GO:0016757">
    <property type="term" value="F:glycosyltransferase activity"/>
    <property type="evidence" value="ECO:0007669"/>
    <property type="project" value="UniProtKB-KW"/>
</dbReference>
<dbReference type="OrthoDB" id="9810929at2"/>
<dbReference type="Proteomes" id="UP000319746">
    <property type="component" value="Unassembled WGS sequence"/>
</dbReference>
<comment type="caution">
    <text evidence="6">The sequence shown here is derived from an EMBL/GenBank/DDBJ whole genome shotgun (WGS) entry which is preliminary data.</text>
</comment>
<evidence type="ECO:0000256" key="3">
    <source>
        <dbReference type="ARBA" id="ARBA00022679"/>
    </source>
</evidence>
<dbReference type="SUPFAM" id="SSF53756">
    <property type="entry name" value="UDP-Glycosyltransferase/glycogen phosphorylase"/>
    <property type="match status" value="1"/>
</dbReference>
<dbReference type="EMBL" id="VFOU01000002">
    <property type="protein sequence ID" value="TQL72666.1"/>
    <property type="molecule type" value="Genomic_DNA"/>
</dbReference>